<name>A0A9D4L4C4_DREPO</name>
<reference evidence="2" key="2">
    <citation type="submission" date="2020-11" db="EMBL/GenBank/DDBJ databases">
        <authorList>
            <person name="McCartney M.A."/>
            <person name="Auch B."/>
            <person name="Kono T."/>
            <person name="Mallez S."/>
            <person name="Becker A."/>
            <person name="Gohl D.M."/>
            <person name="Silverstein K.A.T."/>
            <person name="Koren S."/>
            <person name="Bechman K.B."/>
            <person name="Herman A."/>
            <person name="Abrahante J.E."/>
            <person name="Garbe J."/>
        </authorList>
    </citation>
    <scope>NUCLEOTIDE SEQUENCE</scope>
    <source>
        <strain evidence="2">Duluth1</strain>
        <tissue evidence="2">Whole animal</tissue>
    </source>
</reference>
<gene>
    <name evidence="2" type="ORF">DPMN_094191</name>
</gene>
<reference evidence="2" key="1">
    <citation type="journal article" date="2019" name="bioRxiv">
        <title>The Genome of the Zebra Mussel, Dreissena polymorpha: A Resource for Invasive Species Research.</title>
        <authorList>
            <person name="McCartney M.A."/>
            <person name="Auch B."/>
            <person name="Kono T."/>
            <person name="Mallez S."/>
            <person name="Zhang Y."/>
            <person name="Obille A."/>
            <person name="Becker A."/>
            <person name="Abrahante J.E."/>
            <person name="Garbe J."/>
            <person name="Badalamenti J.P."/>
            <person name="Herman A."/>
            <person name="Mangelson H."/>
            <person name="Liachko I."/>
            <person name="Sullivan S."/>
            <person name="Sone E.D."/>
            <person name="Koren S."/>
            <person name="Silverstein K.A.T."/>
            <person name="Beckman K.B."/>
            <person name="Gohl D.M."/>
        </authorList>
    </citation>
    <scope>NUCLEOTIDE SEQUENCE</scope>
    <source>
        <strain evidence="2">Duluth1</strain>
        <tissue evidence="2">Whole animal</tissue>
    </source>
</reference>
<evidence type="ECO:0000313" key="2">
    <source>
        <dbReference type="EMBL" id="KAH3851707.1"/>
    </source>
</evidence>
<feature type="region of interest" description="Disordered" evidence="1">
    <location>
        <begin position="47"/>
        <end position="68"/>
    </location>
</feature>
<evidence type="ECO:0000256" key="1">
    <source>
        <dbReference type="SAM" id="MobiDB-lite"/>
    </source>
</evidence>
<dbReference type="EMBL" id="JAIWYP010000003">
    <property type="protein sequence ID" value="KAH3851707.1"/>
    <property type="molecule type" value="Genomic_DNA"/>
</dbReference>
<protein>
    <submittedName>
        <fullName evidence="2">Uncharacterized protein</fullName>
    </submittedName>
</protein>
<proteinExistence type="predicted"/>
<organism evidence="2 3">
    <name type="scientific">Dreissena polymorpha</name>
    <name type="common">Zebra mussel</name>
    <name type="synonym">Mytilus polymorpha</name>
    <dbReference type="NCBI Taxonomy" id="45954"/>
    <lineage>
        <taxon>Eukaryota</taxon>
        <taxon>Metazoa</taxon>
        <taxon>Spiralia</taxon>
        <taxon>Lophotrochozoa</taxon>
        <taxon>Mollusca</taxon>
        <taxon>Bivalvia</taxon>
        <taxon>Autobranchia</taxon>
        <taxon>Heteroconchia</taxon>
        <taxon>Euheterodonta</taxon>
        <taxon>Imparidentia</taxon>
        <taxon>Neoheterodontei</taxon>
        <taxon>Myida</taxon>
        <taxon>Dreissenoidea</taxon>
        <taxon>Dreissenidae</taxon>
        <taxon>Dreissena</taxon>
    </lineage>
</organism>
<accession>A0A9D4L4C4</accession>
<dbReference type="Proteomes" id="UP000828390">
    <property type="component" value="Unassembled WGS sequence"/>
</dbReference>
<dbReference type="AlphaFoldDB" id="A0A9D4L4C4"/>
<comment type="caution">
    <text evidence="2">The sequence shown here is derived from an EMBL/GenBank/DDBJ whole genome shotgun (WGS) entry which is preliminary data.</text>
</comment>
<keyword evidence="3" id="KW-1185">Reference proteome</keyword>
<sequence>MFLEAMTNPSQNCIVQFSRHAKEFLKCSRIFSSELNHELIIDAKLAPSPGMQPLSSPDITCSGSSSLP</sequence>
<evidence type="ECO:0000313" key="3">
    <source>
        <dbReference type="Proteomes" id="UP000828390"/>
    </source>
</evidence>
<feature type="compositionally biased region" description="Polar residues" evidence="1">
    <location>
        <begin position="53"/>
        <end position="68"/>
    </location>
</feature>